<dbReference type="EMBL" id="JAJIUS010000001">
    <property type="protein sequence ID" value="MCC8633420.1"/>
    <property type="molecule type" value="Genomic_DNA"/>
</dbReference>
<feature type="region of interest" description="Disordered" evidence="2">
    <location>
        <begin position="1140"/>
        <end position="1161"/>
    </location>
</feature>
<accession>A0ABS8LGS3</accession>
<gene>
    <name evidence="4" type="ORF">LN463_00035</name>
</gene>
<reference evidence="4" key="1">
    <citation type="submission" date="2021-11" db="EMBL/GenBank/DDBJ databases">
        <title>Genome resources and taxonomic validation of 89 Xanthomonas strains.</title>
        <authorList>
            <person name="Tambong J.T."/>
        </authorList>
    </citation>
    <scope>NUCLEOTIDE SEQUENCE</scope>
    <source>
        <strain evidence="4">Xv 72</strain>
    </source>
</reference>
<feature type="compositionally biased region" description="Basic and acidic residues" evidence="2">
    <location>
        <begin position="678"/>
        <end position="688"/>
    </location>
</feature>
<keyword evidence="5" id="KW-1185">Reference proteome</keyword>
<evidence type="ECO:0000313" key="4">
    <source>
        <dbReference type="EMBL" id="MCC8633420.1"/>
    </source>
</evidence>
<organism evidence="4 5">
    <name type="scientific">Xanthomonas euvesicatoria pv. euvesicatoria</name>
    <dbReference type="NCBI Taxonomy" id="2753541"/>
    <lineage>
        <taxon>Bacteria</taxon>
        <taxon>Pseudomonadati</taxon>
        <taxon>Pseudomonadota</taxon>
        <taxon>Gammaproteobacteria</taxon>
        <taxon>Lysobacterales</taxon>
        <taxon>Lysobacteraceae</taxon>
        <taxon>Xanthomonas</taxon>
    </lineage>
</organism>
<evidence type="ECO:0000313" key="5">
    <source>
        <dbReference type="Proteomes" id="UP001430605"/>
    </source>
</evidence>
<feature type="compositionally biased region" description="Basic and acidic residues" evidence="2">
    <location>
        <begin position="1077"/>
        <end position="1103"/>
    </location>
</feature>
<dbReference type="Proteomes" id="UP001430605">
    <property type="component" value="Unassembled WGS sequence"/>
</dbReference>
<comment type="caution">
    <text evidence="4">The sequence shown here is derived from an EMBL/GenBank/DDBJ whole genome shotgun (WGS) entry which is preliminary data.</text>
</comment>
<name>A0ABS8LGS3_XANEU</name>
<evidence type="ECO:0000259" key="3">
    <source>
        <dbReference type="Pfam" id="PF18821"/>
    </source>
</evidence>
<keyword evidence="1" id="KW-0175">Coiled coil</keyword>
<proteinExistence type="predicted"/>
<protein>
    <recommendedName>
        <fullName evidence="3">Large polyvalent protein-associated domain-containing protein</fullName>
    </recommendedName>
</protein>
<feature type="region of interest" description="Disordered" evidence="2">
    <location>
        <begin position="662"/>
        <end position="688"/>
    </location>
</feature>
<evidence type="ECO:0000256" key="1">
    <source>
        <dbReference type="SAM" id="Coils"/>
    </source>
</evidence>
<dbReference type="RefSeq" id="WP_228995643.1">
    <property type="nucleotide sequence ID" value="NZ_JAJIUS010000001.1"/>
</dbReference>
<feature type="domain" description="Large polyvalent protein-associated" evidence="3">
    <location>
        <begin position="696"/>
        <end position="784"/>
    </location>
</feature>
<feature type="coiled-coil region" evidence="1">
    <location>
        <begin position="610"/>
        <end position="637"/>
    </location>
</feature>
<sequence length="1161" mass="130729">MLTRITGGNDGIKPYLETGHKDGRDFTRDELDERVVLAGDLEVTDSIIQSIDSVGDRYLHVTLSFKEDHLPPEVLHQVASEFEAFAFAAYRPDEYSFYAEAHLPKIKSYTNQRTGEFVERKPHIHIVIPDRNLLSGRPLNLFGKSTQQERFIDAFQEHINNKFGLASPKDHRRVEFTNASEMISRYKGDAFTGSSAALRTVLLTSLIERDITTVKEFRTLLSEHGDVRVRNEGKAAEYCNLKPLGSKGVNLKDYVFSRDFIELSQSEKRATIAREVKRQYDEAGAARRDPVVIEEALREWAAIRAKEVKYLNSGNVKFYREYRNSDRELQLAIIADREARYYAKHDKEHADGQHQRSHLERIGDNLRAASSDLESVGRSARSLDRGARKLADRSAIRAVAAAVRRHQGHQAKLGPRRPEQQRRQVDNMIGQLQHAQGEKSRVRSAGDRVDMAEIKRSLDARRLLSTLGASHGLLAEKYEVTKGKDGGDRITCGSRHLNVSDFLTVEMKLPWSDAEKILRSEHIQQHENAPARNVPIEPSKSPLWGDFQQWKKELPLHRAGAWDSQRSGEKSRRDANAKAFHARKGELHNNSALTHAKRRASLSVLRMEKIQADKALAAAIKAEREELKAQYQVKSSELFRVYLQARAGSGDALALAELRRQRTEPEHADGRGAQLVSGKEHNGRGRDVLEQGGATSYRVERNGDVTYRMADRDVLRDEARAVKVLAPQDREVLETGLRLALQKFGPRIDVKGSDEFKRQVVQTAMETGLRVEFADPELQAYRSKLEQQQRVPTPPAKPVHPVAGQQVKVGQEQQDKVYDAIAELRKRAREVDLPAWLAARGERIEKNGTKEFKLRQGDGEALRLFRSDKDGTWLVHDGRRTHDPIGFLQERDRVSFQEAVQQLADERVPAVQPLAPPVPAAPAAALQLRQARAQERDAAMAYVEARGISRATIEEARQQGFMAFDNRGPVFIGRDSAGAIRSAETRLLVPFKTGGGDVLTKVSYRGSDKAYSPILRGGEGTREVHLVEGGISALALRDIHRRERPNEPLPTIVVTGGARTVRWRDNPEVAQLLRQAERVSIHKENERDEHGRPDPKTQADTDAAHAGQWRAVAALRSGDDGLHFERPAVEFKDLAERNAHELKAREQAAAEPDEDDRPRFI</sequence>
<feature type="region of interest" description="Disordered" evidence="2">
    <location>
        <begin position="1077"/>
        <end position="1104"/>
    </location>
</feature>
<dbReference type="InterPro" id="IPR040677">
    <property type="entry name" value="LPD7"/>
</dbReference>
<evidence type="ECO:0000256" key="2">
    <source>
        <dbReference type="SAM" id="MobiDB-lite"/>
    </source>
</evidence>
<dbReference type="Pfam" id="PF18821">
    <property type="entry name" value="LPD7"/>
    <property type="match status" value="1"/>
</dbReference>